<sequence length="251" mass="27499">MPAVARINGGWFDDERTRDLAKTVIYLSLATATVYIVDTAVEVADPFTRNRFDEEYYYNLTGTEVVYVAGAAAFYTSVAVGLLCVLLIPICGCVGAKTKDLNLIKTFCCFSGVCTCCTFCNVLTLLLWASFGNTAIRTCEDIRSYGYNPAYCYTQVGLSVILFILYTLNTCFSWQLVQACEVIVIQTTRPQYTTYATTSQPTTTFDSGNSAQEIPVATPVTTKPFATATAIPVALEQEPYSQDKSTTLNVV</sequence>
<dbReference type="AlphaFoldDB" id="A0A7S3LPQ6"/>
<protein>
    <submittedName>
        <fullName evidence="2">Uncharacterized protein</fullName>
    </submittedName>
</protein>
<feature type="transmembrane region" description="Helical" evidence="1">
    <location>
        <begin position="65"/>
        <end position="95"/>
    </location>
</feature>
<evidence type="ECO:0000256" key="1">
    <source>
        <dbReference type="SAM" id="Phobius"/>
    </source>
</evidence>
<reference evidence="2" key="1">
    <citation type="submission" date="2021-01" db="EMBL/GenBank/DDBJ databases">
        <authorList>
            <person name="Corre E."/>
            <person name="Pelletier E."/>
            <person name="Niang G."/>
            <person name="Scheremetjew M."/>
            <person name="Finn R."/>
            <person name="Kale V."/>
            <person name="Holt S."/>
            <person name="Cochrane G."/>
            <person name="Meng A."/>
            <person name="Brown T."/>
            <person name="Cohen L."/>
        </authorList>
    </citation>
    <scope>NUCLEOTIDE SEQUENCE</scope>
    <source>
        <strain evidence="2">GSBS06</strain>
    </source>
</reference>
<keyword evidence="1" id="KW-0472">Membrane</keyword>
<gene>
    <name evidence="2" type="ORF">ASTO00021_LOCUS4283</name>
</gene>
<keyword evidence="1" id="KW-1133">Transmembrane helix</keyword>
<feature type="transmembrane region" description="Helical" evidence="1">
    <location>
        <begin position="150"/>
        <end position="168"/>
    </location>
</feature>
<accession>A0A7S3LPQ6</accession>
<name>A0A7S3LPQ6_9STRA</name>
<evidence type="ECO:0000313" key="2">
    <source>
        <dbReference type="EMBL" id="CAE0433972.1"/>
    </source>
</evidence>
<proteinExistence type="predicted"/>
<dbReference type="EMBL" id="HBIN01005896">
    <property type="protein sequence ID" value="CAE0433972.1"/>
    <property type="molecule type" value="Transcribed_RNA"/>
</dbReference>
<feature type="transmembrane region" description="Helical" evidence="1">
    <location>
        <begin position="107"/>
        <end position="130"/>
    </location>
</feature>
<organism evidence="2">
    <name type="scientific">Aplanochytrium stocchinoi</name>
    <dbReference type="NCBI Taxonomy" id="215587"/>
    <lineage>
        <taxon>Eukaryota</taxon>
        <taxon>Sar</taxon>
        <taxon>Stramenopiles</taxon>
        <taxon>Bigyra</taxon>
        <taxon>Labyrinthulomycetes</taxon>
        <taxon>Thraustochytrida</taxon>
        <taxon>Thraustochytriidae</taxon>
        <taxon>Aplanochytrium</taxon>
    </lineage>
</organism>
<keyword evidence="1" id="KW-0812">Transmembrane</keyword>